<dbReference type="InParanoid" id="E9GBW9"/>
<keyword evidence="1" id="KW-0812">Transmembrane</keyword>
<sequence>MMDYSRYVPGINDSGMVTTSRSLGFRSATQDIAYIESGSLKTSHVCGTLTTMGVVTIEDRFKKPTTLVYTCAVAGRVPTLAQLLGRGKVIREDNMMANLLMFLTAAFLISSGSVHSAAAKNRRGRQGNGELTEPIDCSFPLNIGRNSTTSHNSPIERVSFCHFTTNGPFVDGTLPWLKGLASLGNWLGGPETGASNSSDENCKYGENGDVTRVTCVPNPPKNHNPPSLNSVDPVAEEMRMMREKKIFWRLFAVESTTQCPLANGKQKVLHHE</sequence>
<dbReference type="Proteomes" id="UP000000305">
    <property type="component" value="Unassembled WGS sequence"/>
</dbReference>
<keyword evidence="1" id="KW-1133">Transmembrane helix</keyword>
<dbReference type="HOGENOM" id="CLU_1024001_0_0_1"/>
<evidence type="ECO:0000256" key="1">
    <source>
        <dbReference type="SAM" id="Phobius"/>
    </source>
</evidence>
<evidence type="ECO:0000313" key="2">
    <source>
        <dbReference type="EMBL" id="EFX83081.1"/>
    </source>
</evidence>
<dbReference type="EMBL" id="GL732538">
    <property type="protein sequence ID" value="EFX83081.1"/>
    <property type="molecule type" value="Genomic_DNA"/>
</dbReference>
<name>E9GBW9_DAPPU</name>
<organism evidence="2 3">
    <name type="scientific">Daphnia pulex</name>
    <name type="common">Water flea</name>
    <dbReference type="NCBI Taxonomy" id="6669"/>
    <lineage>
        <taxon>Eukaryota</taxon>
        <taxon>Metazoa</taxon>
        <taxon>Ecdysozoa</taxon>
        <taxon>Arthropoda</taxon>
        <taxon>Crustacea</taxon>
        <taxon>Branchiopoda</taxon>
        <taxon>Diplostraca</taxon>
        <taxon>Cladocera</taxon>
        <taxon>Anomopoda</taxon>
        <taxon>Daphniidae</taxon>
        <taxon>Daphnia</taxon>
    </lineage>
</organism>
<keyword evidence="1" id="KW-0472">Membrane</keyword>
<feature type="transmembrane region" description="Helical" evidence="1">
    <location>
        <begin position="96"/>
        <end position="118"/>
    </location>
</feature>
<proteinExistence type="predicted"/>
<reference evidence="2 3" key="1">
    <citation type="journal article" date="2011" name="Science">
        <title>The ecoresponsive genome of Daphnia pulex.</title>
        <authorList>
            <person name="Colbourne J.K."/>
            <person name="Pfrender M.E."/>
            <person name="Gilbert D."/>
            <person name="Thomas W.K."/>
            <person name="Tucker A."/>
            <person name="Oakley T.H."/>
            <person name="Tokishita S."/>
            <person name="Aerts A."/>
            <person name="Arnold G.J."/>
            <person name="Basu M.K."/>
            <person name="Bauer D.J."/>
            <person name="Caceres C.E."/>
            <person name="Carmel L."/>
            <person name="Casola C."/>
            <person name="Choi J.H."/>
            <person name="Detter J.C."/>
            <person name="Dong Q."/>
            <person name="Dusheyko S."/>
            <person name="Eads B.D."/>
            <person name="Frohlich T."/>
            <person name="Geiler-Samerotte K.A."/>
            <person name="Gerlach D."/>
            <person name="Hatcher P."/>
            <person name="Jogdeo S."/>
            <person name="Krijgsveld J."/>
            <person name="Kriventseva E.V."/>
            <person name="Kultz D."/>
            <person name="Laforsch C."/>
            <person name="Lindquist E."/>
            <person name="Lopez J."/>
            <person name="Manak J.R."/>
            <person name="Muller J."/>
            <person name="Pangilinan J."/>
            <person name="Patwardhan R.P."/>
            <person name="Pitluck S."/>
            <person name="Pritham E.J."/>
            <person name="Rechtsteiner A."/>
            <person name="Rho M."/>
            <person name="Rogozin I.B."/>
            <person name="Sakarya O."/>
            <person name="Salamov A."/>
            <person name="Schaack S."/>
            <person name="Shapiro H."/>
            <person name="Shiga Y."/>
            <person name="Skalitzky C."/>
            <person name="Smith Z."/>
            <person name="Souvorov A."/>
            <person name="Sung W."/>
            <person name="Tang Z."/>
            <person name="Tsuchiya D."/>
            <person name="Tu H."/>
            <person name="Vos H."/>
            <person name="Wang M."/>
            <person name="Wolf Y.I."/>
            <person name="Yamagata H."/>
            <person name="Yamada T."/>
            <person name="Ye Y."/>
            <person name="Shaw J.R."/>
            <person name="Andrews J."/>
            <person name="Crease T.J."/>
            <person name="Tang H."/>
            <person name="Lucas S.M."/>
            <person name="Robertson H.M."/>
            <person name="Bork P."/>
            <person name="Koonin E.V."/>
            <person name="Zdobnov E.M."/>
            <person name="Grigoriev I.V."/>
            <person name="Lynch M."/>
            <person name="Boore J.L."/>
        </authorList>
    </citation>
    <scope>NUCLEOTIDE SEQUENCE [LARGE SCALE GENOMIC DNA]</scope>
</reference>
<evidence type="ECO:0000313" key="3">
    <source>
        <dbReference type="Proteomes" id="UP000000305"/>
    </source>
</evidence>
<gene>
    <name evidence="2" type="ORF">DAPPUDRAFT_240590</name>
</gene>
<dbReference type="AlphaFoldDB" id="E9GBW9"/>
<dbReference type="KEGG" id="dpx:DAPPUDRAFT_240590"/>
<keyword evidence="3" id="KW-1185">Reference proteome</keyword>
<protein>
    <submittedName>
        <fullName evidence="2">Uncharacterized protein</fullName>
    </submittedName>
</protein>
<accession>E9GBW9</accession>